<accession>A0A6A5S2Y0</accession>
<organism evidence="2 3">
    <name type="scientific">Didymella exigua CBS 183.55</name>
    <dbReference type="NCBI Taxonomy" id="1150837"/>
    <lineage>
        <taxon>Eukaryota</taxon>
        <taxon>Fungi</taxon>
        <taxon>Dikarya</taxon>
        <taxon>Ascomycota</taxon>
        <taxon>Pezizomycotina</taxon>
        <taxon>Dothideomycetes</taxon>
        <taxon>Pleosporomycetidae</taxon>
        <taxon>Pleosporales</taxon>
        <taxon>Pleosporineae</taxon>
        <taxon>Didymellaceae</taxon>
        <taxon>Didymella</taxon>
    </lineage>
</organism>
<protein>
    <submittedName>
        <fullName evidence="2">Uncharacterized protein</fullName>
    </submittedName>
</protein>
<dbReference type="RefSeq" id="XP_033454042.1">
    <property type="nucleotide sequence ID" value="XM_033595045.1"/>
</dbReference>
<feature type="compositionally biased region" description="Polar residues" evidence="1">
    <location>
        <begin position="166"/>
        <end position="176"/>
    </location>
</feature>
<dbReference type="AlphaFoldDB" id="A0A6A5S2Y0"/>
<gene>
    <name evidence="2" type="ORF">M421DRAFT_52739</name>
</gene>
<dbReference type="GeneID" id="54352712"/>
<dbReference type="EMBL" id="ML978957">
    <property type="protein sequence ID" value="KAF1933794.1"/>
    <property type="molecule type" value="Genomic_DNA"/>
</dbReference>
<feature type="compositionally biased region" description="Low complexity" evidence="1">
    <location>
        <begin position="127"/>
        <end position="142"/>
    </location>
</feature>
<evidence type="ECO:0000256" key="1">
    <source>
        <dbReference type="SAM" id="MobiDB-lite"/>
    </source>
</evidence>
<feature type="region of interest" description="Disordered" evidence="1">
    <location>
        <begin position="121"/>
        <end position="176"/>
    </location>
</feature>
<proteinExistence type="predicted"/>
<evidence type="ECO:0000313" key="2">
    <source>
        <dbReference type="EMBL" id="KAF1933794.1"/>
    </source>
</evidence>
<sequence length="176" mass="19407">MHWLAVLDSAAEQFDGGHQSFPLASEADFVRNYAYKPPNEDYKKLFFCQASISRSQRNRDATPHSAGWLIPNPDDASVCKPVFVAHSVLSAIWLLRETLADDALSNDAWHHLVCAAESLAEDRMEEPPSAQKPFASPSQQASAPPPQQKKRPPLPALAPTLKRARTTTNKTHLASP</sequence>
<name>A0A6A5S2Y0_9PLEO</name>
<reference evidence="2" key="1">
    <citation type="journal article" date="2020" name="Stud. Mycol.">
        <title>101 Dothideomycetes genomes: a test case for predicting lifestyles and emergence of pathogens.</title>
        <authorList>
            <person name="Haridas S."/>
            <person name="Albert R."/>
            <person name="Binder M."/>
            <person name="Bloem J."/>
            <person name="Labutti K."/>
            <person name="Salamov A."/>
            <person name="Andreopoulos B."/>
            <person name="Baker S."/>
            <person name="Barry K."/>
            <person name="Bills G."/>
            <person name="Bluhm B."/>
            <person name="Cannon C."/>
            <person name="Castanera R."/>
            <person name="Culley D."/>
            <person name="Daum C."/>
            <person name="Ezra D."/>
            <person name="Gonzalez J."/>
            <person name="Henrissat B."/>
            <person name="Kuo A."/>
            <person name="Liang C."/>
            <person name="Lipzen A."/>
            <person name="Lutzoni F."/>
            <person name="Magnuson J."/>
            <person name="Mondo S."/>
            <person name="Nolan M."/>
            <person name="Ohm R."/>
            <person name="Pangilinan J."/>
            <person name="Park H.-J."/>
            <person name="Ramirez L."/>
            <person name="Alfaro M."/>
            <person name="Sun H."/>
            <person name="Tritt A."/>
            <person name="Yoshinaga Y."/>
            <person name="Zwiers L.-H."/>
            <person name="Turgeon B."/>
            <person name="Goodwin S."/>
            <person name="Spatafora J."/>
            <person name="Crous P."/>
            <person name="Grigoriev I."/>
        </authorList>
    </citation>
    <scope>NUCLEOTIDE SEQUENCE</scope>
    <source>
        <strain evidence="2">CBS 183.55</strain>
    </source>
</reference>
<dbReference type="OrthoDB" id="3795305at2759"/>
<dbReference type="Proteomes" id="UP000800082">
    <property type="component" value="Unassembled WGS sequence"/>
</dbReference>
<evidence type="ECO:0000313" key="3">
    <source>
        <dbReference type="Proteomes" id="UP000800082"/>
    </source>
</evidence>
<keyword evidence="3" id="KW-1185">Reference proteome</keyword>